<dbReference type="Pfam" id="PF00535">
    <property type="entry name" value="Glycos_transf_2"/>
    <property type="match status" value="1"/>
</dbReference>
<dbReference type="SUPFAM" id="SSF53448">
    <property type="entry name" value="Nucleotide-diphospho-sugar transferases"/>
    <property type="match status" value="1"/>
</dbReference>
<comment type="caution">
    <text evidence="11">The sequence shown here is derived from an EMBL/GenBank/DDBJ whole genome shotgun (WGS) entry which is preliminary data.</text>
</comment>
<keyword evidence="6 8" id="KW-1133">Transmembrane helix</keyword>
<evidence type="ECO:0000256" key="1">
    <source>
        <dbReference type="ARBA" id="ARBA00022475"/>
    </source>
</evidence>
<dbReference type="Gene3D" id="3.40.50.720">
    <property type="entry name" value="NAD(P)-binding Rossmann-like Domain"/>
    <property type="match status" value="1"/>
</dbReference>
<evidence type="ECO:0000256" key="4">
    <source>
        <dbReference type="ARBA" id="ARBA00022692"/>
    </source>
</evidence>
<keyword evidence="4 8" id="KW-0812">Transmembrane</keyword>
<dbReference type="Pfam" id="PF01370">
    <property type="entry name" value="Epimerase"/>
    <property type="match status" value="1"/>
</dbReference>
<dbReference type="InterPro" id="IPR001173">
    <property type="entry name" value="Glyco_trans_2-like"/>
</dbReference>
<dbReference type="CDD" id="cd04187">
    <property type="entry name" value="DPM1_like_bac"/>
    <property type="match status" value="1"/>
</dbReference>
<dbReference type="PANTHER" id="PTHR48090">
    <property type="entry name" value="UNDECAPRENYL-PHOSPHATE 4-DEOXY-4-FORMAMIDO-L-ARABINOSE TRANSFERASE-RELATED"/>
    <property type="match status" value="1"/>
</dbReference>
<dbReference type="PANTHER" id="PTHR48090:SF3">
    <property type="entry name" value="UNDECAPRENYL-PHOSPHATE 4-DEOXY-4-FORMAMIDO-L-ARABINOSE TRANSFERASE"/>
    <property type="match status" value="1"/>
</dbReference>
<keyword evidence="12" id="KW-1185">Reference proteome</keyword>
<dbReference type="InterPro" id="IPR029044">
    <property type="entry name" value="Nucleotide-diphossugar_trans"/>
</dbReference>
<evidence type="ECO:0000259" key="9">
    <source>
        <dbReference type="Pfam" id="PF00535"/>
    </source>
</evidence>
<dbReference type="SUPFAM" id="SSF51735">
    <property type="entry name" value="NAD(P)-binding Rossmann-fold domains"/>
    <property type="match status" value="1"/>
</dbReference>
<protein>
    <submittedName>
        <fullName evidence="11">Undecaprenyl-phosphate 4-deoxy-4-formamido-L-arabinose transferase</fullName>
    </submittedName>
</protein>
<dbReference type="EMBL" id="BPQG01000082">
    <property type="protein sequence ID" value="GJD46616.1"/>
    <property type="molecule type" value="Genomic_DNA"/>
</dbReference>
<keyword evidence="7 8" id="KW-0472">Membrane</keyword>
<feature type="transmembrane region" description="Helical" evidence="8">
    <location>
        <begin position="600"/>
        <end position="623"/>
    </location>
</feature>
<accession>A0ABQ4QNJ3</accession>
<dbReference type="InterPro" id="IPR050256">
    <property type="entry name" value="Glycosyltransferase_2"/>
</dbReference>
<evidence type="ECO:0000313" key="12">
    <source>
        <dbReference type="Proteomes" id="UP001055117"/>
    </source>
</evidence>
<name>A0ABQ4QNJ3_9HYPH</name>
<evidence type="ECO:0000256" key="7">
    <source>
        <dbReference type="ARBA" id="ARBA00023136"/>
    </source>
</evidence>
<evidence type="ECO:0000256" key="2">
    <source>
        <dbReference type="ARBA" id="ARBA00022676"/>
    </source>
</evidence>
<feature type="domain" description="NAD-dependent epimerase/dehydratase" evidence="10">
    <location>
        <begin position="16"/>
        <end position="247"/>
    </location>
</feature>
<dbReference type="Proteomes" id="UP001055117">
    <property type="component" value="Unassembled WGS sequence"/>
</dbReference>
<keyword evidence="3 11" id="KW-0808">Transferase</keyword>
<keyword evidence="5" id="KW-0448">Lipopolysaccharide biosynthesis</keyword>
<evidence type="ECO:0000256" key="6">
    <source>
        <dbReference type="ARBA" id="ARBA00022989"/>
    </source>
</evidence>
<dbReference type="GO" id="GO:0016740">
    <property type="term" value="F:transferase activity"/>
    <property type="evidence" value="ECO:0007669"/>
    <property type="project" value="UniProtKB-KW"/>
</dbReference>
<evidence type="ECO:0000256" key="3">
    <source>
        <dbReference type="ARBA" id="ARBA00022679"/>
    </source>
</evidence>
<keyword evidence="1" id="KW-1003">Cell membrane</keyword>
<gene>
    <name evidence="11" type="primary">arnC_2</name>
    <name evidence="11" type="ORF">AFCDBAGC_4499</name>
</gene>
<reference evidence="11 12" key="1">
    <citation type="journal article" date="2021" name="Front. Microbiol.">
        <title>Comprehensive Comparative Genomics and Phenotyping of Methylobacterium Species.</title>
        <authorList>
            <person name="Alessa O."/>
            <person name="Ogura Y."/>
            <person name="Fujitani Y."/>
            <person name="Takami H."/>
            <person name="Hayashi T."/>
            <person name="Sahin N."/>
            <person name="Tani A."/>
        </authorList>
    </citation>
    <scope>NUCLEOTIDE SEQUENCE [LARGE SCALE GENOMIC DNA]</scope>
    <source>
        <strain evidence="11 12">DSM 23679</strain>
    </source>
</reference>
<dbReference type="Gene3D" id="3.90.550.10">
    <property type="entry name" value="Spore Coat Polysaccharide Biosynthesis Protein SpsA, Chain A"/>
    <property type="match status" value="1"/>
</dbReference>
<evidence type="ECO:0000256" key="8">
    <source>
        <dbReference type="SAM" id="Phobius"/>
    </source>
</evidence>
<keyword evidence="2" id="KW-0328">Glycosyltransferase</keyword>
<feature type="transmembrane region" description="Helical" evidence="8">
    <location>
        <begin position="563"/>
        <end position="588"/>
    </location>
</feature>
<evidence type="ECO:0000259" key="10">
    <source>
        <dbReference type="Pfam" id="PF01370"/>
    </source>
</evidence>
<proteinExistence type="predicted"/>
<evidence type="ECO:0000256" key="5">
    <source>
        <dbReference type="ARBA" id="ARBA00022985"/>
    </source>
</evidence>
<dbReference type="InterPro" id="IPR036291">
    <property type="entry name" value="NAD(P)-bd_dom_sf"/>
</dbReference>
<organism evidence="11 12">
    <name type="scientific">Methylobacterium cerastii</name>
    <dbReference type="NCBI Taxonomy" id="932741"/>
    <lineage>
        <taxon>Bacteria</taxon>
        <taxon>Pseudomonadati</taxon>
        <taxon>Pseudomonadota</taxon>
        <taxon>Alphaproteobacteria</taxon>
        <taxon>Hyphomicrobiales</taxon>
        <taxon>Methylobacteriaceae</taxon>
        <taxon>Methylobacterium</taxon>
    </lineage>
</organism>
<sequence length="657" mass="72188">MSPDSAHWIGTLKGPIVVLGAGGFVGCNLFRAIRAVRPDVFAVVRNLPAPRLRDVDPSHLVEVDLNDRSAARNFVEAIRPATVFDCVAYGAYSFEQDADLVYATNFTAMVNLVELLAAGGTLAAYVHAGSSSEYGSNSDAPKEDAELRPNSPYAVSKAAASHYLTFAGRTRRLPVVNLRLYSVYGPYEDASRLIPAVVARGLERGYPDFVDPGIARDFVYVDDVCEAFVRAAAKMDLDLYGASINIGSGVQTTIRELASLAQTTFAIPDAARFGDMPARGWDLTRWQSDPAKAERLLGWRARTSLDEGLTRTAAWMRQADPALTGLTKRHGSAPRRRSIAAIVACYKDEEAVPVMHARLTAVFQRIDVDYEIIFVNDASPDRCGERIREISARDPHVLGITHSRNFGSQMAFRSGMELATAEACVLLDGDLQDPPELIEQFYAAWLAGANVVYGRRVERDMPWIWGLLYKAFYRVFAAFSYIRIPHDAGDFSLMDRRVVGWLLNCPERDLFMRGLRAYVGFRQTGVDYVRPKRMFGASTNNLLSNLEWAKRGIFSFSNTPLKILTASGLGLLALTAILSLGLIVARLLVPDIAPRGVTTLLLAILFFGALNLFGIGLVGEYVAKIMEEVKGRPRLIRAALIRNGVSSDLLPDGRSIP</sequence>
<dbReference type="RefSeq" id="WP_238272986.1">
    <property type="nucleotide sequence ID" value="NZ_BPQG01000082.1"/>
</dbReference>
<evidence type="ECO:0000313" key="11">
    <source>
        <dbReference type="EMBL" id="GJD46616.1"/>
    </source>
</evidence>
<feature type="domain" description="Glycosyltransferase 2-like" evidence="9">
    <location>
        <begin position="342"/>
        <end position="499"/>
    </location>
</feature>
<dbReference type="InterPro" id="IPR001509">
    <property type="entry name" value="Epimerase_deHydtase"/>
</dbReference>